<name>A0A9W8CFF7_9POAL</name>
<evidence type="ECO:0000256" key="2">
    <source>
        <dbReference type="ARBA" id="ARBA00010846"/>
    </source>
</evidence>
<dbReference type="SUPFAM" id="SSF49599">
    <property type="entry name" value="TRAF domain-like"/>
    <property type="match status" value="1"/>
</dbReference>
<dbReference type="InterPro" id="IPR008974">
    <property type="entry name" value="TRAF-like"/>
</dbReference>
<dbReference type="PROSITE" id="PS50144">
    <property type="entry name" value="MATH"/>
    <property type="match status" value="1"/>
</dbReference>
<gene>
    <name evidence="5" type="ORF">BS78_K171300</name>
</gene>
<reference evidence="5 6" key="1">
    <citation type="submission" date="2022-10" db="EMBL/GenBank/DDBJ databases">
        <title>WGS assembly of Paspalum vaginatum 540-79.</title>
        <authorList>
            <person name="Sun G."/>
            <person name="Wase N."/>
            <person name="Shu S."/>
            <person name="Jenkins J."/>
            <person name="Zhou B."/>
            <person name="Torres-Rodriguez J."/>
            <person name="Chen C."/>
            <person name="Sandor L."/>
            <person name="Plott C."/>
            <person name="Yoshinga Y."/>
            <person name="Daum C."/>
            <person name="Qi P."/>
            <person name="Barry K."/>
            <person name="Lipzen A."/>
            <person name="Berry L."/>
            <person name="Pedersen C."/>
            <person name="Gottilla T."/>
            <person name="Foltz A."/>
            <person name="Yu H."/>
            <person name="O'Malley R."/>
            <person name="Zhang C."/>
            <person name="Devos K."/>
            <person name="Sigmon B."/>
            <person name="Yu B."/>
            <person name="Obata T."/>
            <person name="Schmutz J."/>
            <person name="Schnable J."/>
        </authorList>
    </citation>
    <scope>NUCLEOTIDE SEQUENCE [LARGE SCALE GENOMIC DNA]</scope>
    <source>
        <strain evidence="6">cv. 540-79</strain>
    </source>
</reference>
<comment type="similarity">
    <text evidence="2">Belongs to the Tdpoz family.</text>
</comment>
<dbReference type="InterPro" id="IPR045005">
    <property type="entry name" value="BPM1-6"/>
</dbReference>
<evidence type="ECO:0000313" key="5">
    <source>
        <dbReference type="EMBL" id="KAJ1255686.1"/>
    </source>
</evidence>
<accession>A0A9W8CFF7</accession>
<dbReference type="AlphaFoldDB" id="A0A9W8CFF7"/>
<dbReference type="InterPro" id="IPR002083">
    <property type="entry name" value="MATH/TRAF_dom"/>
</dbReference>
<dbReference type="PANTHER" id="PTHR26379">
    <property type="entry name" value="BTB/POZ AND MATH DOMAIN-CONTAINING PROTEIN 1"/>
    <property type="match status" value="1"/>
</dbReference>
<evidence type="ECO:0000256" key="1">
    <source>
        <dbReference type="ARBA" id="ARBA00004906"/>
    </source>
</evidence>
<feature type="domain" description="MATH" evidence="4">
    <location>
        <begin position="16"/>
        <end position="124"/>
    </location>
</feature>
<dbReference type="InterPro" id="IPR000210">
    <property type="entry name" value="BTB/POZ_dom"/>
</dbReference>
<dbReference type="SUPFAM" id="SSF54695">
    <property type="entry name" value="POZ domain"/>
    <property type="match status" value="1"/>
</dbReference>
<dbReference type="Gene3D" id="3.30.710.10">
    <property type="entry name" value="Potassium Channel Kv1.1, Chain A"/>
    <property type="match status" value="1"/>
</dbReference>
<dbReference type="Pfam" id="PF24570">
    <property type="entry name" value="BACK_BPM_SPOP"/>
    <property type="match status" value="1"/>
</dbReference>
<feature type="domain" description="BTB" evidence="3">
    <location>
        <begin position="153"/>
        <end position="221"/>
    </location>
</feature>
<comment type="caution">
    <text evidence="5">The sequence shown here is derived from an EMBL/GenBank/DDBJ whole genome shotgun (WGS) entry which is preliminary data.</text>
</comment>
<dbReference type="EMBL" id="MU629654">
    <property type="protein sequence ID" value="KAJ1255686.1"/>
    <property type="molecule type" value="Genomic_DNA"/>
</dbReference>
<dbReference type="GO" id="GO:0016567">
    <property type="term" value="P:protein ubiquitination"/>
    <property type="evidence" value="ECO:0007669"/>
    <property type="project" value="InterPro"/>
</dbReference>
<evidence type="ECO:0000313" key="6">
    <source>
        <dbReference type="Proteomes" id="UP001164776"/>
    </source>
</evidence>
<dbReference type="Pfam" id="PF00651">
    <property type="entry name" value="BTB"/>
    <property type="match status" value="1"/>
</dbReference>
<dbReference type="PROSITE" id="PS50097">
    <property type="entry name" value="BTB"/>
    <property type="match status" value="1"/>
</dbReference>
<dbReference type="CDD" id="cd18280">
    <property type="entry name" value="BTB_POZ_BPM_plant"/>
    <property type="match status" value="1"/>
</dbReference>
<dbReference type="Pfam" id="PF22486">
    <property type="entry name" value="MATH_2"/>
    <property type="match status" value="1"/>
</dbReference>
<dbReference type="CDD" id="cd00121">
    <property type="entry name" value="MATH"/>
    <property type="match status" value="1"/>
</dbReference>
<comment type="pathway">
    <text evidence="1">Protein modification; protein ubiquitination.</text>
</comment>
<evidence type="ECO:0008006" key="7">
    <source>
        <dbReference type="Google" id="ProtNLM"/>
    </source>
</evidence>
<dbReference type="SMART" id="SM00225">
    <property type="entry name" value="BTB"/>
    <property type="match status" value="1"/>
</dbReference>
<keyword evidence="6" id="KW-1185">Reference proteome</keyword>
<evidence type="ECO:0000259" key="4">
    <source>
        <dbReference type="PROSITE" id="PS50144"/>
    </source>
</evidence>
<dbReference type="OrthoDB" id="6496053at2759"/>
<evidence type="ECO:0000259" key="3">
    <source>
        <dbReference type="PROSITE" id="PS50097"/>
    </source>
</evidence>
<dbReference type="Gene3D" id="2.60.210.10">
    <property type="entry name" value="Apoptosis, Tumor Necrosis Factor Receptor Associated Protein 2, Chain A"/>
    <property type="match status" value="1"/>
</dbReference>
<dbReference type="PANTHER" id="PTHR26379:SF441">
    <property type="entry name" value="BTB DOMAIN-CONTAINING PROTEIN"/>
    <property type="match status" value="1"/>
</dbReference>
<sequence>MRPSARTASMCTAEESARITHSFKVVGGMLHRGFGVGNSVRSAAFAAGGPRRLISKPNVEATTVLYDFRLVNQVSGLSSSVFTNLAVFNAPKPLSWGRRRFMKKSDLEALGYLKDDCLEIECDLTMIKVDEIDAPHSDMVHGLGKLLESEEAADATFKVQGEVFRAHRLVLAMRSPVFRAEFYGPFGDKRKEEAVVVEDMEPPVFKALLHFIYTDSLPTMDDLDCHEYEEMAKHLLVAADRYGMERMKLISKLKDACIRFINFSNRKDAVAASQGYEHLKTACPTVVAEIWGKPAKSRKI</sequence>
<organism evidence="5 6">
    <name type="scientific">Paspalum vaginatum</name>
    <name type="common">seashore paspalum</name>
    <dbReference type="NCBI Taxonomy" id="158149"/>
    <lineage>
        <taxon>Eukaryota</taxon>
        <taxon>Viridiplantae</taxon>
        <taxon>Streptophyta</taxon>
        <taxon>Embryophyta</taxon>
        <taxon>Tracheophyta</taxon>
        <taxon>Spermatophyta</taxon>
        <taxon>Magnoliopsida</taxon>
        <taxon>Liliopsida</taxon>
        <taxon>Poales</taxon>
        <taxon>Poaceae</taxon>
        <taxon>PACMAD clade</taxon>
        <taxon>Panicoideae</taxon>
        <taxon>Andropogonodae</taxon>
        <taxon>Paspaleae</taxon>
        <taxon>Paspalinae</taxon>
        <taxon>Paspalum</taxon>
    </lineage>
</organism>
<dbReference type="Proteomes" id="UP001164776">
    <property type="component" value="Unassembled WGS sequence"/>
</dbReference>
<protein>
    <recommendedName>
        <fullName evidence="7">BTB domain-containing protein</fullName>
    </recommendedName>
</protein>
<dbReference type="InterPro" id="IPR056423">
    <property type="entry name" value="BACK_BPM_SPOP"/>
</dbReference>
<dbReference type="InterPro" id="IPR011333">
    <property type="entry name" value="SKP1/BTB/POZ_sf"/>
</dbReference>
<proteinExistence type="inferred from homology"/>